<dbReference type="AlphaFoldDB" id="A0A7X0KM63"/>
<dbReference type="GO" id="GO:0003700">
    <property type="term" value="F:DNA-binding transcription factor activity"/>
    <property type="evidence" value="ECO:0007669"/>
    <property type="project" value="TreeGrafter"/>
</dbReference>
<dbReference type="GO" id="GO:0005829">
    <property type="term" value="C:cytosol"/>
    <property type="evidence" value="ECO:0007669"/>
    <property type="project" value="TreeGrafter"/>
</dbReference>
<gene>
    <name evidence="6" type="ORF">GGR00_003514</name>
</gene>
<dbReference type="Gene3D" id="1.10.260.40">
    <property type="entry name" value="lambda repressor-like DNA-binding domains"/>
    <property type="match status" value="1"/>
</dbReference>
<comment type="caution">
    <text evidence="6">The sequence shown here is derived from an EMBL/GenBank/DDBJ whole genome shotgun (WGS) entry which is preliminary data.</text>
</comment>
<keyword evidence="2" id="KW-0238">DNA-binding</keyword>
<dbReference type="RefSeq" id="WP_184700120.1">
    <property type="nucleotide sequence ID" value="NZ_BAABEG010000005.1"/>
</dbReference>
<dbReference type="PROSITE" id="PS50943">
    <property type="entry name" value="HTH_CROC1"/>
    <property type="match status" value="1"/>
</dbReference>
<name>A0A7X0KM63_9HYPH</name>
<proteinExistence type="predicted"/>
<keyword evidence="3" id="KW-0804">Transcription</keyword>
<evidence type="ECO:0000313" key="6">
    <source>
        <dbReference type="EMBL" id="MBB6355709.1"/>
    </source>
</evidence>
<dbReference type="CDD" id="cd00093">
    <property type="entry name" value="HTH_XRE"/>
    <property type="match status" value="1"/>
</dbReference>
<feature type="compositionally biased region" description="Basic residues" evidence="4">
    <location>
        <begin position="78"/>
        <end position="87"/>
    </location>
</feature>
<evidence type="ECO:0000256" key="3">
    <source>
        <dbReference type="ARBA" id="ARBA00023163"/>
    </source>
</evidence>
<dbReference type="EMBL" id="JACHOU010000009">
    <property type="protein sequence ID" value="MBB6355709.1"/>
    <property type="molecule type" value="Genomic_DNA"/>
</dbReference>
<dbReference type="Proteomes" id="UP000536262">
    <property type="component" value="Unassembled WGS sequence"/>
</dbReference>
<dbReference type="InterPro" id="IPR050807">
    <property type="entry name" value="TransReg_Diox_bact_type"/>
</dbReference>
<dbReference type="Pfam" id="PF01381">
    <property type="entry name" value="HTH_3"/>
    <property type="match status" value="1"/>
</dbReference>
<dbReference type="GO" id="GO:0003677">
    <property type="term" value="F:DNA binding"/>
    <property type="evidence" value="ECO:0007669"/>
    <property type="project" value="UniProtKB-KW"/>
</dbReference>
<sequence length="87" mass="10081">MKLKTVVAQNLRRLRHIKGMSQEELAELADVYRTYVGHLEREIHSPTVDMLEKLAEILDVAPTDFFTNPPPPIPPPPPRKRRRSQSR</sequence>
<evidence type="ECO:0000313" key="7">
    <source>
        <dbReference type="Proteomes" id="UP000536262"/>
    </source>
</evidence>
<organism evidence="6 7">
    <name type="scientific">Aminobacter aganoensis</name>
    <dbReference type="NCBI Taxonomy" id="83264"/>
    <lineage>
        <taxon>Bacteria</taxon>
        <taxon>Pseudomonadati</taxon>
        <taxon>Pseudomonadota</taxon>
        <taxon>Alphaproteobacteria</taxon>
        <taxon>Hyphomicrobiales</taxon>
        <taxon>Phyllobacteriaceae</taxon>
        <taxon>Aminobacter</taxon>
    </lineage>
</organism>
<feature type="domain" description="HTH cro/C1-type" evidence="5">
    <location>
        <begin position="11"/>
        <end position="65"/>
    </location>
</feature>
<dbReference type="SMART" id="SM00530">
    <property type="entry name" value="HTH_XRE"/>
    <property type="match status" value="1"/>
</dbReference>
<dbReference type="SUPFAM" id="SSF47413">
    <property type="entry name" value="lambda repressor-like DNA-binding domains"/>
    <property type="match status" value="1"/>
</dbReference>
<reference evidence="6 7" key="1">
    <citation type="submission" date="2020-08" db="EMBL/GenBank/DDBJ databases">
        <title>Genomic Encyclopedia of Type Strains, Phase IV (KMG-IV): sequencing the most valuable type-strain genomes for metagenomic binning, comparative biology and taxonomic classification.</title>
        <authorList>
            <person name="Goeker M."/>
        </authorList>
    </citation>
    <scope>NUCLEOTIDE SEQUENCE [LARGE SCALE GENOMIC DNA]</scope>
    <source>
        <strain evidence="6 7">DSM 7051</strain>
    </source>
</reference>
<feature type="compositionally biased region" description="Pro residues" evidence="4">
    <location>
        <begin position="68"/>
        <end position="77"/>
    </location>
</feature>
<dbReference type="InterPro" id="IPR001387">
    <property type="entry name" value="Cro/C1-type_HTH"/>
</dbReference>
<keyword evidence="1" id="KW-0805">Transcription regulation</keyword>
<keyword evidence="7" id="KW-1185">Reference proteome</keyword>
<evidence type="ECO:0000259" key="5">
    <source>
        <dbReference type="PROSITE" id="PS50943"/>
    </source>
</evidence>
<dbReference type="InterPro" id="IPR010982">
    <property type="entry name" value="Lambda_DNA-bd_dom_sf"/>
</dbReference>
<accession>A0A7X0KM63</accession>
<evidence type="ECO:0000256" key="1">
    <source>
        <dbReference type="ARBA" id="ARBA00023015"/>
    </source>
</evidence>
<protein>
    <submittedName>
        <fullName evidence="6">Transcriptional regulator with XRE-family HTH domain</fullName>
    </submittedName>
</protein>
<evidence type="ECO:0000256" key="2">
    <source>
        <dbReference type="ARBA" id="ARBA00023125"/>
    </source>
</evidence>
<evidence type="ECO:0000256" key="4">
    <source>
        <dbReference type="SAM" id="MobiDB-lite"/>
    </source>
</evidence>
<dbReference type="PANTHER" id="PTHR46797:SF23">
    <property type="entry name" value="HTH-TYPE TRANSCRIPTIONAL REGULATOR SUTR"/>
    <property type="match status" value="1"/>
</dbReference>
<feature type="region of interest" description="Disordered" evidence="4">
    <location>
        <begin position="62"/>
        <end position="87"/>
    </location>
</feature>
<dbReference type="PANTHER" id="PTHR46797">
    <property type="entry name" value="HTH-TYPE TRANSCRIPTIONAL REGULATOR"/>
    <property type="match status" value="1"/>
</dbReference>